<dbReference type="OrthoDB" id="48036at2759"/>
<evidence type="ECO:0000313" key="3">
    <source>
        <dbReference type="Proteomes" id="UP000245699"/>
    </source>
</evidence>
<comment type="caution">
    <text evidence="2">The sequence shown here is derived from an EMBL/GenBank/DDBJ whole genome shotgun (WGS) entry which is preliminary data.</text>
</comment>
<dbReference type="AlphaFoldDB" id="A0A2T9YWT5"/>
<organism evidence="2 3">
    <name type="scientific">Furculomyces boomerangus</name>
    <dbReference type="NCBI Taxonomy" id="61424"/>
    <lineage>
        <taxon>Eukaryota</taxon>
        <taxon>Fungi</taxon>
        <taxon>Fungi incertae sedis</taxon>
        <taxon>Zoopagomycota</taxon>
        <taxon>Kickxellomycotina</taxon>
        <taxon>Harpellomycetes</taxon>
        <taxon>Harpellales</taxon>
        <taxon>Harpellaceae</taxon>
        <taxon>Furculomyces</taxon>
    </lineage>
</organism>
<dbReference type="EMBL" id="MBFT01000130">
    <property type="protein sequence ID" value="PVU96801.1"/>
    <property type="molecule type" value="Genomic_DNA"/>
</dbReference>
<proteinExistence type="predicted"/>
<evidence type="ECO:0000313" key="2">
    <source>
        <dbReference type="EMBL" id="PVU96801.1"/>
    </source>
</evidence>
<sequence>MDFENIESISFHTGYENGIADGRIKGKEEGFSMGLEIGSEYGILLGKYRAWAEEWLSFYKNDNNPHAIR</sequence>
<dbReference type="InterPro" id="IPR019191">
    <property type="entry name" value="Essential_protein_Yae1_N"/>
</dbReference>
<reference evidence="2 3" key="1">
    <citation type="journal article" date="2018" name="MBio">
        <title>Comparative Genomics Reveals the Core Gene Toolbox for the Fungus-Insect Symbiosis.</title>
        <authorList>
            <person name="Wang Y."/>
            <person name="Stata M."/>
            <person name="Wang W."/>
            <person name="Stajich J.E."/>
            <person name="White M.M."/>
            <person name="Moncalvo J.M."/>
        </authorList>
    </citation>
    <scope>NUCLEOTIDE SEQUENCE [LARGE SCALE GENOMIC DNA]</scope>
    <source>
        <strain evidence="2 3">AUS-77-4</strain>
    </source>
</reference>
<feature type="domain" description="Essential protein Yae1 N-terminal" evidence="1">
    <location>
        <begin position="14"/>
        <end position="52"/>
    </location>
</feature>
<accession>A0A2T9YWT5</accession>
<gene>
    <name evidence="2" type="ORF">BB559_002254</name>
</gene>
<keyword evidence="3" id="KW-1185">Reference proteome</keyword>
<protein>
    <recommendedName>
        <fullName evidence="1">Essential protein Yae1 N-terminal domain-containing protein</fullName>
    </recommendedName>
</protein>
<evidence type="ECO:0000259" key="1">
    <source>
        <dbReference type="Pfam" id="PF09811"/>
    </source>
</evidence>
<dbReference type="Pfam" id="PF09811">
    <property type="entry name" value="Yae1_N"/>
    <property type="match status" value="1"/>
</dbReference>
<name>A0A2T9YWT5_9FUNG</name>
<dbReference type="Proteomes" id="UP000245699">
    <property type="component" value="Unassembled WGS sequence"/>
</dbReference>